<dbReference type="AlphaFoldDB" id="A0A017HPA2"/>
<sequence length="181" mass="19371">MIALPFRGLPKAEPLPAALLEPSGEAWQRGLRSVDRGDGAGGRVTAGSWQSGAFRTRTFTFGGHEWMWVLEGRVEIASDHGHWSIGPGGAGVVPAGLRCAWTQPVPVTKVFLRWDGELPGRPAAPWLSSDPDRGFGYAGREGMLVASARSASWVSPAREIRIAVHDSTAYLTNRPASPSES</sequence>
<dbReference type="InterPro" id="IPR014710">
    <property type="entry name" value="RmlC-like_jellyroll"/>
</dbReference>
<dbReference type="SUPFAM" id="SSF51182">
    <property type="entry name" value="RmlC-like cupins"/>
    <property type="match status" value="1"/>
</dbReference>
<reference evidence="2 3" key="1">
    <citation type="submission" date="2013-02" db="EMBL/GenBank/DDBJ databases">
        <authorList>
            <person name="Fiebig A."/>
            <person name="Goeker M."/>
            <person name="Klenk H.-P.P."/>
        </authorList>
    </citation>
    <scope>NUCLEOTIDE SEQUENCE [LARGE SCALE GENOMIC DNA]</scope>
    <source>
        <strain evidence="2 3">DSM 19309</strain>
    </source>
</reference>
<evidence type="ECO:0000259" key="1">
    <source>
        <dbReference type="Pfam" id="PF05899"/>
    </source>
</evidence>
<proteinExistence type="predicted"/>
<feature type="domain" description="(S)-ureidoglycine aminohydrolase cupin" evidence="1">
    <location>
        <begin position="40"/>
        <end position="111"/>
    </location>
</feature>
<accession>A0A017HPA2</accession>
<protein>
    <recommendedName>
        <fullName evidence="1">(S)-ureidoglycine aminohydrolase cupin domain-containing protein</fullName>
    </recommendedName>
</protein>
<dbReference type="RefSeq" id="WP_037278273.1">
    <property type="nucleotide sequence ID" value="NZ_KK088554.1"/>
</dbReference>
<dbReference type="HOGENOM" id="CLU_1488002_0_0_5"/>
<dbReference type="Gene3D" id="2.60.120.10">
    <property type="entry name" value="Jelly Rolls"/>
    <property type="match status" value="1"/>
</dbReference>
<dbReference type="InterPro" id="IPR011051">
    <property type="entry name" value="RmlC_Cupin_sf"/>
</dbReference>
<dbReference type="InterPro" id="IPR008579">
    <property type="entry name" value="UGlyAH_Cupin_dom"/>
</dbReference>
<dbReference type="Proteomes" id="UP000019666">
    <property type="component" value="Unassembled WGS sequence"/>
</dbReference>
<organism evidence="2 3">
    <name type="scientific">Rubellimicrobium mesophilum DSM 19309</name>
    <dbReference type="NCBI Taxonomy" id="442562"/>
    <lineage>
        <taxon>Bacteria</taxon>
        <taxon>Pseudomonadati</taxon>
        <taxon>Pseudomonadota</taxon>
        <taxon>Alphaproteobacteria</taxon>
        <taxon>Rhodobacterales</taxon>
        <taxon>Roseobacteraceae</taxon>
        <taxon>Rubellimicrobium</taxon>
    </lineage>
</organism>
<keyword evidence="3" id="KW-1185">Reference proteome</keyword>
<gene>
    <name evidence="2" type="ORF">Rumeso_02915</name>
</gene>
<dbReference type="STRING" id="442562.Rumeso_02915"/>
<dbReference type="Pfam" id="PF05899">
    <property type="entry name" value="Cupin_3"/>
    <property type="match status" value="1"/>
</dbReference>
<dbReference type="EMBL" id="AOSK01000075">
    <property type="protein sequence ID" value="EYD75569.1"/>
    <property type="molecule type" value="Genomic_DNA"/>
</dbReference>
<comment type="caution">
    <text evidence="2">The sequence shown here is derived from an EMBL/GenBank/DDBJ whole genome shotgun (WGS) entry which is preliminary data.</text>
</comment>
<evidence type="ECO:0000313" key="3">
    <source>
        <dbReference type="Proteomes" id="UP000019666"/>
    </source>
</evidence>
<evidence type="ECO:0000313" key="2">
    <source>
        <dbReference type="EMBL" id="EYD75569.1"/>
    </source>
</evidence>
<name>A0A017HPA2_9RHOB</name>